<dbReference type="STRING" id="1120919.GCA_000429165_02601"/>
<dbReference type="Gene3D" id="3.90.1720.10">
    <property type="entry name" value="endopeptidase domain like (from Nostoc punctiforme)"/>
    <property type="match status" value="1"/>
</dbReference>
<dbReference type="AlphaFoldDB" id="A0A511XCF6"/>
<protein>
    <recommendedName>
        <fullName evidence="3">NlpC/P60 domain-containing protein</fullName>
    </recommendedName>
</protein>
<evidence type="ECO:0008006" key="3">
    <source>
        <dbReference type="Google" id="ProtNLM"/>
    </source>
</evidence>
<name>A0A511XCF6_9PROT</name>
<proteinExistence type="predicted"/>
<dbReference type="OrthoDB" id="8450839at2"/>
<dbReference type="Proteomes" id="UP000321635">
    <property type="component" value="Unassembled WGS sequence"/>
</dbReference>
<dbReference type="RefSeq" id="WP_051292272.1">
    <property type="nucleotide sequence ID" value="NZ_AUBI01000010.1"/>
</dbReference>
<dbReference type="EMBL" id="BJYF01000019">
    <property type="protein sequence ID" value="GEN60620.1"/>
    <property type="molecule type" value="Genomic_DNA"/>
</dbReference>
<keyword evidence="2" id="KW-1185">Reference proteome</keyword>
<organism evidence="1 2">
    <name type="scientific">Acetobacter nitrogenifigens DSM 23921 = NBRC 105050</name>
    <dbReference type="NCBI Taxonomy" id="1120919"/>
    <lineage>
        <taxon>Bacteria</taxon>
        <taxon>Pseudomonadati</taxon>
        <taxon>Pseudomonadota</taxon>
        <taxon>Alphaproteobacteria</taxon>
        <taxon>Acetobacterales</taxon>
        <taxon>Acetobacteraceae</taxon>
        <taxon>Acetobacter</taxon>
    </lineage>
</organism>
<evidence type="ECO:0000313" key="1">
    <source>
        <dbReference type="EMBL" id="GEN60620.1"/>
    </source>
</evidence>
<comment type="caution">
    <text evidence="1">The sequence shown here is derived from an EMBL/GenBank/DDBJ whole genome shotgun (WGS) entry which is preliminary data.</text>
</comment>
<gene>
    <name evidence="1" type="ORF">ANI02nite_25040</name>
</gene>
<reference evidence="1 2" key="1">
    <citation type="submission" date="2019-07" db="EMBL/GenBank/DDBJ databases">
        <title>Whole genome shotgun sequence of Acetobacter nitrogenifigens NBRC 105050.</title>
        <authorList>
            <person name="Hosoyama A."/>
            <person name="Uohara A."/>
            <person name="Ohji S."/>
            <person name="Ichikawa N."/>
        </authorList>
    </citation>
    <scope>NUCLEOTIDE SEQUENCE [LARGE SCALE GENOMIC DNA]</scope>
    <source>
        <strain evidence="1 2">NBRC 105050</strain>
    </source>
</reference>
<sequence length="142" mass="15657">MNEHYPIIAIAEKRWEAHKSDCSGFVRAVAKDLGVPMTGLANQLVDAWRQDGMWTKLNHDHARASLLSAQGYLVVAGLQESGHGHVVIVIPGKSNHGDAMGYWGRLGGTGYKNKGLNFAWKRADLKNVEYFARFVPALAMKP</sequence>
<accession>A0A511XCF6</accession>
<evidence type="ECO:0000313" key="2">
    <source>
        <dbReference type="Proteomes" id="UP000321635"/>
    </source>
</evidence>